<evidence type="ECO:0000313" key="3">
    <source>
        <dbReference type="Proteomes" id="UP000000702"/>
    </source>
</evidence>
<proteinExistence type="predicted"/>
<dbReference type="Proteomes" id="UP000000702">
    <property type="component" value="Unassembled WGS sequence"/>
</dbReference>
<gene>
    <name evidence="2" type="ORF">TCIL3000_0_34860</name>
</gene>
<name>F9W621_TRYCI</name>
<organism evidence="2 3">
    <name type="scientific">Trypanosoma congolense (strain IL3000)</name>
    <dbReference type="NCBI Taxonomy" id="1068625"/>
    <lineage>
        <taxon>Eukaryota</taxon>
        <taxon>Discoba</taxon>
        <taxon>Euglenozoa</taxon>
        <taxon>Kinetoplastea</taxon>
        <taxon>Metakinetoplastina</taxon>
        <taxon>Trypanosomatida</taxon>
        <taxon>Trypanosomatidae</taxon>
        <taxon>Trypanosoma</taxon>
        <taxon>Nannomonas</taxon>
    </lineage>
</organism>
<keyword evidence="3" id="KW-1185">Reference proteome</keyword>
<evidence type="ECO:0000259" key="1">
    <source>
        <dbReference type="Pfam" id="PF15007"/>
    </source>
</evidence>
<dbReference type="EMBL" id="CAEQ01000811">
    <property type="protein sequence ID" value="CCD12624.1"/>
    <property type="molecule type" value="Genomic_DNA"/>
</dbReference>
<reference evidence="3" key="1">
    <citation type="submission" date="2011-07" db="EMBL/GenBank/DDBJ databases">
        <title>Divergent evolution of antigenic variation in African trypanosomes.</title>
        <authorList>
            <person name="Jackson A.P."/>
            <person name="Berry A."/>
            <person name="Allison H.C."/>
            <person name="Burton P."/>
            <person name="Anderson J."/>
            <person name="Aslett M."/>
            <person name="Brown R."/>
            <person name="Corton N."/>
            <person name="Harris D."/>
            <person name="Hauser H."/>
            <person name="Gamble J."/>
            <person name="Gilderthorp R."/>
            <person name="McQuillan J."/>
            <person name="Quail M.A."/>
            <person name="Sanders M."/>
            <person name="Van Tonder A."/>
            <person name="Ginger M.L."/>
            <person name="Donelson J.E."/>
            <person name="Field M.C."/>
            <person name="Barry J.D."/>
            <person name="Berriman M."/>
            <person name="Hertz-Fowler C."/>
        </authorList>
    </citation>
    <scope>NUCLEOTIDE SEQUENCE [LARGE SCALE GENOMIC DNA]</scope>
    <source>
        <strain evidence="3">IL3000</strain>
    </source>
</reference>
<dbReference type="OMA" id="MTGNPHT"/>
<protein>
    <submittedName>
        <fullName evidence="2">WGS project CAEQ00000000 data, annotated contig 1413</fullName>
    </submittedName>
</protein>
<sequence>MHLLPYFYSEYSLRMLGDAITVNKIVFSILQQKLHAVGFDAWDTISEADVYSGHPHCYALFMRCILYGFPDVAAALLRKYPWFCIGGGDEALASSVFRILFEEYGYKPKINTLQFRAKKFAHLKANICLDMFDLLKQSIPRGGYGRGKTSYKAGRNSSLPQYASRGTMDDVGKLLDLRLSNLENRRRTLNHTVRG</sequence>
<accession>F9W621</accession>
<dbReference type="Pfam" id="PF15007">
    <property type="entry name" value="CEP44"/>
    <property type="match status" value="1"/>
</dbReference>
<dbReference type="VEuPathDB" id="TriTrypDB:TcIL3000_0_34860"/>
<reference evidence="2 3" key="2">
    <citation type="journal article" date="2012" name="Proc. Natl. Acad. Sci. U.S.A.">
        <title>Antigenic diversity is generated by distinct evolutionary mechanisms in African trypanosome species.</title>
        <authorList>
            <person name="Jackson A.P."/>
            <person name="Berry A."/>
            <person name="Aslett M."/>
            <person name="Allison H.C."/>
            <person name="Burton P."/>
            <person name="Vavrova-Anderson J."/>
            <person name="Brown R."/>
            <person name="Browne H."/>
            <person name="Corton N."/>
            <person name="Hauser H."/>
            <person name="Gamble J."/>
            <person name="Gilderthorp R."/>
            <person name="Marcello L."/>
            <person name="McQuillan J."/>
            <person name="Otto T.D."/>
            <person name="Quail M.A."/>
            <person name="Sanders M.J."/>
            <person name="van Tonder A."/>
            <person name="Ginger M.L."/>
            <person name="Field M.C."/>
            <person name="Barry J.D."/>
            <person name="Hertz-Fowler C."/>
            <person name="Berriman M."/>
        </authorList>
    </citation>
    <scope>NUCLEOTIDE SEQUENCE [LARGE SCALE GENOMIC DNA]</scope>
    <source>
        <strain evidence="2 3">IL3000</strain>
    </source>
</reference>
<feature type="domain" description="Centrosomal CEP44" evidence="1">
    <location>
        <begin position="29"/>
        <end position="137"/>
    </location>
</feature>
<evidence type="ECO:0000313" key="2">
    <source>
        <dbReference type="EMBL" id="CCD12624.1"/>
    </source>
</evidence>
<comment type="caution">
    <text evidence="2">The sequence shown here is derived from an EMBL/GenBank/DDBJ whole genome shotgun (WGS) entry which is preliminary data.</text>
</comment>
<dbReference type="InterPro" id="IPR029157">
    <property type="entry name" value="CEP44_CC"/>
</dbReference>
<dbReference type="AlphaFoldDB" id="F9W621"/>